<dbReference type="GO" id="GO:0006826">
    <property type="term" value="P:iron ion transport"/>
    <property type="evidence" value="ECO:0007669"/>
    <property type="project" value="UniProtKB-KW"/>
</dbReference>
<dbReference type="PROSITE" id="PS52016">
    <property type="entry name" value="TONB_DEPENDENT_REC_3"/>
    <property type="match status" value="1"/>
</dbReference>
<keyword evidence="16" id="KW-0675">Receptor</keyword>
<organism evidence="16 17">
    <name type="scientific">Pseudomaricurvus hydrocarbonicus</name>
    <dbReference type="NCBI Taxonomy" id="1470433"/>
    <lineage>
        <taxon>Bacteria</taxon>
        <taxon>Pseudomonadati</taxon>
        <taxon>Pseudomonadota</taxon>
        <taxon>Gammaproteobacteria</taxon>
        <taxon>Cellvibrionales</taxon>
        <taxon>Cellvibrionaceae</taxon>
        <taxon>Pseudomaricurvus</taxon>
    </lineage>
</organism>
<keyword evidence="9 11" id="KW-0472">Membrane</keyword>
<evidence type="ECO:0000256" key="10">
    <source>
        <dbReference type="ARBA" id="ARBA00023237"/>
    </source>
</evidence>
<feature type="domain" description="TonB-dependent receptor plug" evidence="15">
    <location>
        <begin position="65"/>
        <end position="174"/>
    </location>
</feature>
<dbReference type="SUPFAM" id="SSF56935">
    <property type="entry name" value="Porins"/>
    <property type="match status" value="1"/>
</dbReference>
<evidence type="ECO:0000256" key="4">
    <source>
        <dbReference type="ARBA" id="ARBA00022496"/>
    </source>
</evidence>
<evidence type="ECO:0000256" key="6">
    <source>
        <dbReference type="ARBA" id="ARBA00023004"/>
    </source>
</evidence>
<dbReference type="InterPro" id="IPR012910">
    <property type="entry name" value="Plug_dom"/>
</dbReference>
<dbReference type="InterPro" id="IPR036942">
    <property type="entry name" value="Beta-barrel_TonB_sf"/>
</dbReference>
<keyword evidence="17" id="KW-1185">Reference proteome</keyword>
<evidence type="ECO:0000313" key="17">
    <source>
        <dbReference type="Proteomes" id="UP000787472"/>
    </source>
</evidence>
<reference evidence="16" key="1">
    <citation type="submission" date="2020-03" db="EMBL/GenBank/DDBJ databases">
        <authorList>
            <person name="Guo F."/>
        </authorList>
    </citation>
    <scope>NUCLEOTIDE SEQUENCE</scope>
    <source>
        <strain evidence="16">JCM 30134</strain>
    </source>
</reference>
<dbReference type="InterPro" id="IPR037066">
    <property type="entry name" value="Plug_dom_sf"/>
</dbReference>
<evidence type="ECO:0000256" key="3">
    <source>
        <dbReference type="ARBA" id="ARBA00022452"/>
    </source>
</evidence>
<feature type="domain" description="TonB-dependent receptor-like beta-barrel" evidence="14">
    <location>
        <begin position="258"/>
        <end position="671"/>
    </location>
</feature>
<dbReference type="EMBL" id="JAAONZ010000001">
    <property type="protein sequence ID" value="NHO64152.1"/>
    <property type="molecule type" value="Genomic_DNA"/>
</dbReference>
<keyword evidence="4" id="KW-0410">Iron transport</keyword>
<evidence type="ECO:0000313" key="16">
    <source>
        <dbReference type="EMBL" id="NHO64152.1"/>
    </source>
</evidence>
<dbReference type="Pfam" id="PF07715">
    <property type="entry name" value="Plug"/>
    <property type="match status" value="1"/>
</dbReference>
<comment type="similarity">
    <text evidence="11 12">Belongs to the TonB-dependent receptor family.</text>
</comment>
<keyword evidence="13" id="KW-1133">Transmembrane helix</keyword>
<dbReference type="PANTHER" id="PTHR32552:SF81">
    <property type="entry name" value="TONB-DEPENDENT OUTER MEMBRANE RECEPTOR"/>
    <property type="match status" value="1"/>
</dbReference>
<accession>A0A9E5JPD7</accession>
<dbReference type="GO" id="GO:0009279">
    <property type="term" value="C:cell outer membrane"/>
    <property type="evidence" value="ECO:0007669"/>
    <property type="project" value="UniProtKB-SubCell"/>
</dbReference>
<evidence type="ECO:0000256" key="1">
    <source>
        <dbReference type="ARBA" id="ARBA00004571"/>
    </source>
</evidence>
<dbReference type="RefSeq" id="WP_167180889.1">
    <property type="nucleotide sequence ID" value="NZ_JAAONZ010000001.1"/>
</dbReference>
<comment type="caution">
    <text evidence="16">The sequence shown here is derived from an EMBL/GenBank/DDBJ whole genome shotgun (WGS) entry which is preliminary data.</text>
</comment>
<keyword evidence="2 11" id="KW-0813">Transport</keyword>
<dbReference type="Gene3D" id="2.40.170.20">
    <property type="entry name" value="TonB-dependent receptor, beta-barrel domain"/>
    <property type="match status" value="1"/>
</dbReference>
<dbReference type="Pfam" id="PF00593">
    <property type="entry name" value="TonB_dep_Rec_b-barrel"/>
    <property type="match status" value="1"/>
</dbReference>
<keyword evidence="3 11" id="KW-1134">Transmembrane beta strand</keyword>
<evidence type="ECO:0000256" key="5">
    <source>
        <dbReference type="ARBA" id="ARBA00022692"/>
    </source>
</evidence>
<keyword evidence="8 12" id="KW-0798">TonB box</keyword>
<dbReference type="Proteomes" id="UP000787472">
    <property type="component" value="Unassembled WGS sequence"/>
</dbReference>
<dbReference type="InterPro" id="IPR000531">
    <property type="entry name" value="Beta-barrel_TonB"/>
</dbReference>
<evidence type="ECO:0000256" key="11">
    <source>
        <dbReference type="PROSITE-ProRule" id="PRU01360"/>
    </source>
</evidence>
<evidence type="ECO:0000256" key="9">
    <source>
        <dbReference type="ARBA" id="ARBA00023136"/>
    </source>
</evidence>
<dbReference type="InterPro" id="IPR039426">
    <property type="entry name" value="TonB-dep_rcpt-like"/>
</dbReference>
<protein>
    <submittedName>
        <fullName evidence="16">TonB-dependent receptor</fullName>
    </submittedName>
</protein>
<evidence type="ECO:0000259" key="14">
    <source>
        <dbReference type="Pfam" id="PF00593"/>
    </source>
</evidence>
<keyword evidence="6" id="KW-0408">Iron</keyword>
<proteinExistence type="inferred from homology"/>
<evidence type="ECO:0000259" key="15">
    <source>
        <dbReference type="Pfam" id="PF07715"/>
    </source>
</evidence>
<keyword evidence="7" id="KW-0406">Ion transport</keyword>
<evidence type="ECO:0000256" key="2">
    <source>
        <dbReference type="ARBA" id="ARBA00022448"/>
    </source>
</evidence>
<keyword evidence="5 11" id="KW-0812">Transmembrane</keyword>
<name>A0A9E5JPD7_9GAMM</name>
<sequence length="705" mass="79155">MFSISNYKKAQDQRIRATKSLIFMSLIGIGGGLGGGVQAAESSPQATDLDEMTVTARRDPEAKNNLIGQVSQVSAEDIQTLGHTHIQELAVRIPGVWLSRGNGQELLAAVRSPVYTGAGSCGEVLIAENGIPIRPSGLCNVNQLFEVNTEQAGALEVWRGAGTVFYGSNAVHGVINSLSPAMNQSYLALETGPHDYYRSKMAWGTVAGAHQWQVDANGVSDGGLKDDAGYDQQKLSVQQRWQGETLDLHSTLSMVNLNQETAGYITGEKAYEEAGWKDNPNPEAFRDAQAVRLATTLIKQIDEDSSWRFSPYARYSDMRFLQHYLPGQPIEENGQESAGFLLNYQTALNEPWQLWAGVDGEWASMNVQESQAEAFFSPDNARYVGQHYDFEVTSVQLATFVNVEWHWRPEAAVEAGIRWETLSYDYDNQLLDGSTQDDGSACESETGDCRYYRPEDQKNRFSNLSAQLGGRYQLSDQWVVYGRLARAFRAPQINERYRLLTGQSVDQFDEKTIDSAELGLRYHAHTFSAELSGYVMEKQDEVLKASNNRTVGDAETRHRGVELQLGYAISPQWSLAAVAAWSKHTVESASLLNSQDLAGNVMDTAPEWLGSLQLRYQPSDPWWFELETVYMDDYYLDAENEHEYEGHTLLNAMAKYQWTPQWSARLRLHNVTDERYAERGDYAFGSYRYFTGENRAAYLEVRHDF</sequence>
<keyword evidence="10 11" id="KW-0998">Cell outer membrane</keyword>
<dbReference type="AlphaFoldDB" id="A0A9E5JPD7"/>
<evidence type="ECO:0000256" key="12">
    <source>
        <dbReference type="RuleBase" id="RU003357"/>
    </source>
</evidence>
<gene>
    <name evidence="16" type="ORF">G8770_01160</name>
</gene>
<dbReference type="Gene3D" id="2.170.130.10">
    <property type="entry name" value="TonB-dependent receptor, plug domain"/>
    <property type="match status" value="1"/>
</dbReference>
<dbReference type="PANTHER" id="PTHR32552">
    <property type="entry name" value="FERRICHROME IRON RECEPTOR-RELATED"/>
    <property type="match status" value="1"/>
</dbReference>
<comment type="subcellular location">
    <subcellularLocation>
        <location evidence="1 11">Cell outer membrane</location>
        <topology evidence="1 11">Multi-pass membrane protein</topology>
    </subcellularLocation>
</comment>
<evidence type="ECO:0000256" key="7">
    <source>
        <dbReference type="ARBA" id="ARBA00023065"/>
    </source>
</evidence>
<evidence type="ECO:0000256" key="8">
    <source>
        <dbReference type="ARBA" id="ARBA00023077"/>
    </source>
</evidence>
<feature type="transmembrane region" description="Helical" evidence="13">
    <location>
        <begin position="21"/>
        <end position="40"/>
    </location>
</feature>
<evidence type="ECO:0000256" key="13">
    <source>
        <dbReference type="SAM" id="Phobius"/>
    </source>
</evidence>